<evidence type="ECO:0000313" key="2">
    <source>
        <dbReference type="EMBL" id="EJU04115.1"/>
    </source>
</evidence>
<evidence type="ECO:0000313" key="3">
    <source>
        <dbReference type="Proteomes" id="UP000030653"/>
    </source>
</evidence>
<dbReference type="HOGENOM" id="CLU_2432826_0_0_1"/>
<dbReference type="AlphaFoldDB" id="M5G7F1"/>
<feature type="region of interest" description="Disordered" evidence="1">
    <location>
        <begin position="1"/>
        <end position="91"/>
    </location>
</feature>
<feature type="compositionally biased region" description="Polar residues" evidence="1">
    <location>
        <begin position="8"/>
        <end position="19"/>
    </location>
</feature>
<dbReference type="GeneID" id="63687125"/>
<accession>M5G7F1</accession>
<reference evidence="2 3" key="1">
    <citation type="journal article" date="2012" name="Science">
        <title>The Paleozoic origin of enzymatic lignin decomposition reconstructed from 31 fungal genomes.</title>
        <authorList>
            <person name="Floudas D."/>
            <person name="Binder M."/>
            <person name="Riley R."/>
            <person name="Barry K."/>
            <person name="Blanchette R.A."/>
            <person name="Henrissat B."/>
            <person name="Martinez A.T."/>
            <person name="Otillar R."/>
            <person name="Spatafora J.W."/>
            <person name="Yadav J.S."/>
            <person name="Aerts A."/>
            <person name="Benoit I."/>
            <person name="Boyd A."/>
            <person name="Carlson A."/>
            <person name="Copeland A."/>
            <person name="Coutinho P.M."/>
            <person name="de Vries R.P."/>
            <person name="Ferreira P."/>
            <person name="Findley K."/>
            <person name="Foster B."/>
            <person name="Gaskell J."/>
            <person name="Glotzer D."/>
            <person name="Gorecki P."/>
            <person name="Heitman J."/>
            <person name="Hesse C."/>
            <person name="Hori C."/>
            <person name="Igarashi K."/>
            <person name="Jurgens J.A."/>
            <person name="Kallen N."/>
            <person name="Kersten P."/>
            <person name="Kohler A."/>
            <person name="Kuees U."/>
            <person name="Kumar T.K.A."/>
            <person name="Kuo A."/>
            <person name="LaButti K."/>
            <person name="Larrondo L.F."/>
            <person name="Lindquist E."/>
            <person name="Ling A."/>
            <person name="Lombard V."/>
            <person name="Lucas S."/>
            <person name="Lundell T."/>
            <person name="Martin R."/>
            <person name="McLaughlin D.J."/>
            <person name="Morgenstern I."/>
            <person name="Morin E."/>
            <person name="Murat C."/>
            <person name="Nagy L.G."/>
            <person name="Nolan M."/>
            <person name="Ohm R.A."/>
            <person name="Patyshakuliyeva A."/>
            <person name="Rokas A."/>
            <person name="Ruiz-Duenas F.J."/>
            <person name="Sabat G."/>
            <person name="Salamov A."/>
            <person name="Samejima M."/>
            <person name="Schmutz J."/>
            <person name="Slot J.C."/>
            <person name="St John F."/>
            <person name="Stenlid J."/>
            <person name="Sun H."/>
            <person name="Sun S."/>
            <person name="Syed K."/>
            <person name="Tsang A."/>
            <person name="Wiebenga A."/>
            <person name="Young D."/>
            <person name="Pisabarro A."/>
            <person name="Eastwood D.C."/>
            <person name="Martin F."/>
            <person name="Cullen D."/>
            <person name="Grigoriev I.V."/>
            <person name="Hibbett D.S."/>
        </authorList>
    </citation>
    <scope>NUCLEOTIDE SEQUENCE [LARGE SCALE GENOMIC DNA]</scope>
    <source>
        <strain evidence="2 3">DJM-731 SS1</strain>
    </source>
</reference>
<dbReference type="STRING" id="1858805.M5G7F1"/>
<name>M5G7F1_DACPD</name>
<feature type="non-terminal residue" evidence="2">
    <location>
        <position position="91"/>
    </location>
</feature>
<protein>
    <submittedName>
        <fullName evidence="2">Uncharacterized protein</fullName>
    </submittedName>
</protein>
<organism evidence="2 3">
    <name type="scientific">Dacryopinax primogenitus (strain DJM 731)</name>
    <name type="common">Brown rot fungus</name>
    <dbReference type="NCBI Taxonomy" id="1858805"/>
    <lineage>
        <taxon>Eukaryota</taxon>
        <taxon>Fungi</taxon>
        <taxon>Dikarya</taxon>
        <taxon>Basidiomycota</taxon>
        <taxon>Agaricomycotina</taxon>
        <taxon>Dacrymycetes</taxon>
        <taxon>Dacrymycetales</taxon>
        <taxon>Dacrymycetaceae</taxon>
        <taxon>Dacryopinax</taxon>
    </lineage>
</organism>
<gene>
    <name evidence="2" type="ORF">DACRYDRAFT_20750</name>
</gene>
<dbReference type="RefSeq" id="XP_040631009.1">
    <property type="nucleotide sequence ID" value="XM_040772063.1"/>
</dbReference>
<dbReference type="EMBL" id="JH795858">
    <property type="protein sequence ID" value="EJU04115.1"/>
    <property type="molecule type" value="Genomic_DNA"/>
</dbReference>
<sequence length="91" mass="9647">MPVPALSRSDSFASTTSARVATRGLPTPAHHADWPWEPTSPSSPRPRASVTPSKPVLSRAHTSPAPKRKPTQAQPITPPPSPPFNADHSSL</sequence>
<evidence type="ECO:0000256" key="1">
    <source>
        <dbReference type="SAM" id="MobiDB-lite"/>
    </source>
</evidence>
<feature type="compositionally biased region" description="Low complexity" evidence="1">
    <location>
        <begin position="39"/>
        <end position="53"/>
    </location>
</feature>
<proteinExistence type="predicted"/>
<dbReference type="Proteomes" id="UP000030653">
    <property type="component" value="Unassembled WGS sequence"/>
</dbReference>
<keyword evidence="3" id="KW-1185">Reference proteome</keyword>